<reference evidence="1 2" key="1">
    <citation type="submission" date="2020-05" db="EMBL/GenBank/DDBJ databases">
        <authorList>
            <person name="Niu N."/>
        </authorList>
    </citation>
    <scope>NUCLEOTIDE SEQUENCE [LARGE SCALE GENOMIC DNA]</scope>
    <source>
        <strain evidence="1 2">LMG10982</strain>
    </source>
</reference>
<organism evidence="1 2">
    <name type="scientific">Pelistega europaea</name>
    <dbReference type="NCBI Taxonomy" id="106147"/>
    <lineage>
        <taxon>Bacteria</taxon>
        <taxon>Pseudomonadati</taxon>
        <taxon>Pseudomonadota</taxon>
        <taxon>Betaproteobacteria</taxon>
        <taxon>Burkholderiales</taxon>
        <taxon>Alcaligenaceae</taxon>
        <taxon>Pelistega</taxon>
    </lineage>
</organism>
<dbReference type="Proteomes" id="UP000541421">
    <property type="component" value="Unassembled WGS sequence"/>
</dbReference>
<dbReference type="AlphaFoldDB" id="A0A7Y4P5Y2"/>
<name>A0A7Y4P5Y2_9BURK</name>
<sequence>MMADVSNQFNMNFDCAEPELNDNVVAILKQNEIEQKQGKSVKYASCGEMMDDLQRQVIHNFFG</sequence>
<gene>
    <name evidence="1" type="ORF">HKX40_03445</name>
</gene>
<dbReference type="EMBL" id="JABGBO010000003">
    <property type="protein sequence ID" value="NOL49200.1"/>
    <property type="molecule type" value="Genomic_DNA"/>
</dbReference>
<protein>
    <submittedName>
        <fullName evidence="1">Uncharacterized protein</fullName>
    </submittedName>
</protein>
<comment type="caution">
    <text evidence="1">The sequence shown here is derived from an EMBL/GenBank/DDBJ whole genome shotgun (WGS) entry which is preliminary data.</text>
</comment>
<proteinExistence type="predicted"/>
<accession>A0A7Y4P5Y2</accession>
<evidence type="ECO:0000313" key="1">
    <source>
        <dbReference type="EMBL" id="NOL49200.1"/>
    </source>
</evidence>
<dbReference type="RefSeq" id="WP_171588173.1">
    <property type="nucleotide sequence ID" value="NZ_JABGBO010000003.1"/>
</dbReference>
<keyword evidence="2" id="KW-1185">Reference proteome</keyword>
<evidence type="ECO:0000313" key="2">
    <source>
        <dbReference type="Proteomes" id="UP000541421"/>
    </source>
</evidence>